<dbReference type="InterPro" id="IPR012816">
    <property type="entry name" value="NADAR"/>
</dbReference>
<dbReference type="InterPro" id="IPR037238">
    <property type="entry name" value="YbiA-like_sf"/>
</dbReference>
<sequence length="450" mass="50483">MTRRRYNKYLSQPLPGCPGWDWEASGPPPAGYASYPCPPGTVYVPAQFDLGTGPPGYWYDDPIHGKLTYLPVSQDRWYEVHPTPLVKEAVVAEVDCDCACHDLDCSQGACRWMCACRAAIEASRSSCVPTPPCRDGFPVSNPWYAKDAVSIGIRTPPVGERVNVYIGLGSDESKGLPDEWQRPIRTQAEWNAAQYAYEMWQANDYLNKQGEHRTATDMALLNSRALLDKLLPRERSLWQGTEPALTDEQRAIIRETGQSVRQAVEQGFSAALAANQPSSEPAAPAGQATMFTPREQEVVSSDPTVIYVYGGPPSGWIRRSLFANLSPSSHHPVSYKDKAYNTATHLWHALRFEEVGDEYMERVRSSSNPKKTANELWKLLENVGHAEIDIRYKANLSIALRQKYEQYPELKDQLLETGRHSLVDPLDDDDTVGKILETIRRELYEETYGA</sequence>
<dbReference type="OrthoDB" id="206452at2759"/>
<dbReference type="Proteomes" id="UP000076842">
    <property type="component" value="Unassembled WGS sequence"/>
</dbReference>
<evidence type="ECO:0000313" key="2">
    <source>
        <dbReference type="Proteomes" id="UP000076842"/>
    </source>
</evidence>
<evidence type="ECO:0000313" key="1">
    <source>
        <dbReference type="EMBL" id="KZT60821.1"/>
    </source>
</evidence>
<dbReference type="SUPFAM" id="SSF143990">
    <property type="entry name" value="YbiA-like"/>
    <property type="match status" value="1"/>
</dbReference>
<proteinExistence type="predicted"/>
<name>A0A165IP28_9BASI</name>
<dbReference type="EMBL" id="KV423928">
    <property type="protein sequence ID" value="KZT60821.1"/>
    <property type="molecule type" value="Genomic_DNA"/>
</dbReference>
<dbReference type="Gene3D" id="1.10.357.40">
    <property type="entry name" value="YbiA-like"/>
    <property type="match status" value="1"/>
</dbReference>
<organism evidence="1 2">
    <name type="scientific">Calocera cornea HHB12733</name>
    <dbReference type="NCBI Taxonomy" id="1353952"/>
    <lineage>
        <taxon>Eukaryota</taxon>
        <taxon>Fungi</taxon>
        <taxon>Dikarya</taxon>
        <taxon>Basidiomycota</taxon>
        <taxon>Agaricomycotina</taxon>
        <taxon>Dacrymycetes</taxon>
        <taxon>Dacrymycetales</taxon>
        <taxon>Dacrymycetaceae</taxon>
        <taxon>Calocera</taxon>
    </lineage>
</organism>
<dbReference type="AlphaFoldDB" id="A0A165IP28"/>
<keyword evidence="2" id="KW-1185">Reference proteome</keyword>
<dbReference type="InParanoid" id="A0A165IP28"/>
<reference evidence="1 2" key="1">
    <citation type="journal article" date="2016" name="Mol. Biol. Evol.">
        <title>Comparative Genomics of Early-Diverging Mushroom-Forming Fungi Provides Insights into the Origins of Lignocellulose Decay Capabilities.</title>
        <authorList>
            <person name="Nagy L.G."/>
            <person name="Riley R."/>
            <person name="Tritt A."/>
            <person name="Adam C."/>
            <person name="Daum C."/>
            <person name="Floudas D."/>
            <person name="Sun H."/>
            <person name="Yadav J.S."/>
            <person name="Pangilinan J."/>
            <person name="Larsson K.H."/>
            <person name="Matsuura K."/>
            <person name="Barry K."/>
            <person name="Labutti K."/>
            <person name="Kuo R."/>
            <person name="Ohm R.A."/>
            <person name="Bhattacharya S.S."/>
            <person name="Shirouzu T."/>
            <person name="Yoshinaga Y."/>
            <person name="Martin F.M."/>
            <person name="Grigoriev I.V."/>
            <person name="Hibbett D.S."/>
        </authorList>
    </citation>
    <scope>NUCLEOTIDE SEQUENCE [LARGE SCALE GENOMIC DNA]</scope>
    <source>
        <strain evidence="1 2">HHB12733</strain>
    </source>
</reference>
<dbReference type="CDD" id="cd15457">
    <property type="entry name" value="NADAR"/>
    <property type="match status" value="1"/>
</dbReference>
<protein>
    <submittedName>
        <fullName evidence="1">Uncharacterized protein</fullName>
    </submittedName>
</protein>
<accession>A0A165IP28</accession>
<gene>
    <name evidence="1" type="ORF">CALCODRAFT_480472</name>
</gene>